<sequence length="122" mass="13460">MGGQGNQVGGFAALVGLLFIIGVIVKYIWWILGALAVIVVVVLAVVVSQVLVTQCEKAEAERSRREAQRKRRIAQIAARADRQHAWVLDGDSRGTYGEQGAKVMRYVERGNWDGLLRSIQRA</sequence>
<proteinExistence type="predicted"/>
<keyword evidence="3" id="KW-1185">Reference proteome</keyword>
<dbReference type="RefSeq" id="WP_308482077.1">
    <property type="nucleotide sequence ID" value="NZ_OY726397.1"/>
</dbReference>
<reference evidence="2 3" key="1">
    <citation type="submission" date="2023-08" db="EMBL/GenBank/DDBJ databases">
        <authorList>
            <person name="Folkvardsen B D."/>
            <person name="Norman A."/>
        </authorList>
    </citation>
    <scope>NUCLEOTIDE SEQUENCE [LARGE SCALE GENOMIC DNA]</scope>
    <source>
        <strain evidence="2 3">Mu0053</strain>
    </source>
</reference>
<keyword evidence="1" id="KW-1133">Transmembrane helix</keyword>
<protein>
    <submittedName>
        <fullName evidence="2">Uncharacterized protein</fullName>
    </submittedName>
</protein>
<name>A0ABM9LLT2_9MYCO</name>
<feature type="transmembrane region" description="Helical" evidence="1">
    <location>
        <begin position="31"/>
        <end position="52"/>
    </location>
</feature>
<dbReference type="EMBL" id="OY726397">
    <property type="protein sequence ID" value="CAJ1501275.1"/>
    <property type="molecule type" value="Genomic_DNA"/>
</dbReference>
<keyword evidence="1" id="KW-0812">Transmembrane</keyword>
<accession>A0ABM9LLT2</accession>
<keyword evidence="1" id="KW-0472">Membrane</keyword>
<dbReference type="Proteomes" id="UP001190465">
    <property type="component" value="Chromosome"/>
</dbReference>
<evidence type="ECO:0000313" key="3">
    <source>
        <dbReference type="Proteomes" id="UP001190465"/>
    </source>
</evidence>
<evidence type="ECO:0000313" key="2">
    <source>
        <dbReference type="EMBL" id="CAJ1501275.1"/>
    </source>
</evidence>
<organism evidence="2 3">
    <name type="scientific">[Mycobacterium] burgundiense</name>
    <dbReference type="NCBI Taxonomy" id="3064286"/>
    <lineage>
        <taxon>Bacteria</taxon>
        <taxon>Bacillati</taxon>
        <taxon>Actinomycetota</taxon>
        <taxon>Actinomycetes</taxon>
        <taxon>Mycobacteriales</taxon>
        <taxon>Mycobacteriaceae</taxon>
        <taxon>Mycolicibacterium</taxon>
    </lineage>
</organism>
<feature type="transmembrane region" description="Helical" evidence="1">
    <location>
        <begin position="7"/>
        <end position="25"/>
    </location>
</feature>
<evidence type="ECO:0000256" key="1">
    <source>
        <dbReference type="SAM" id="Phobius"/>
    </source>
</evidence>
<gene>
    <name evidence="2" type="ORF">MU0053_001885</name>
</gene>